<reference evidence="2 3" key="1">
    <citation type="submission" date="2019-06" db="EMBL/GenBank/DDBJ databases">
        <title>Sequencing the genomes of 1000 actinobacteria strains.</title>
        <authorList>
            <person name="Klenk H.-P."/>
        </authorList>
    </citation>
    <scope>NUCLEOTIDE SEQUENCE [LARGE SCALE GENOMIC DNA]</scope>
    <source>
        <strain evidence="2 3">DSM 19828</strain>
    </source>
</reference>
<proteinExistence type="predicted"/>
<keyword evidence="3" id="KW-1185">Reference proteome</keyword>
<gene>
    <name evidence="2" type="ORF">FB459_2204</name>
</gene>
<dbReference type="Proteomes" id="UP000320806">
    <property type="component" value="Unassembled WGS sequence"/>
</dbReference>
<evidence type="ECO:0000256" key="1">
    <source>
        <dbReference type="SAM" id="MobiDB-lite"/>
    </source>
</evidence>
<dbReference type="AlphaFoldDB" id="A0A542EHC8"/>
<accession>A0A542EHC8</accession>
<dbReference type="RefSeq" id="WP_141928480.1">
    <property type="nucleotide sequence ID" value="NZ_BAABCI010000032.1"/>
</dbReference>
<comment type="caution">
    <text evidence="2">The sequence shown here is derived from an EMBL/GenBank/DDBJ whole genome shotgun (WGS) entry which is preliminary data.</text>
</comment>
<feature type="compositionally biased region" description="Basic and acidic residues" evidence="1">
    <location>
        <begin position="117"/>
        <end position="134"/>
    </location>
</feature>
<evidence type="ECO:0000313" key="3">
    <source>
        <dbReference type="Proteomes" id="UP000320806"/>
    </source>
</evidence>
<evidence type="ECO:0000313" key="2">
    <source>
        <dbReference type="EMBL" id="TQJ14704.1"/>
    </source>
</evidence>
<name>A0A542EHC8_9MICO</name>
<dbReference type="EMBL" id="VFMO01000001">
    <property type="protein sequence ID" value="TQJ14704.1"/>
    <property type="molecule type" value="Genomic_DNA"/>
</dbReference>
<organism evidence="2 3">
    <name type="scientific">Yimella lutea</name>
    <dbReference type="NCBI Taxonomy" id="587872"/>
    <lineage>
        <taxon>Bacteria</taxon>
        <taxon>Bacillati</taxon>
        <taxon>Actinomycetota</taxon>
        <taxon>Actinomycetes</taxon>
        <taxon>Micrococcales</taxon>
        <taxon>Dermacoccaceae</taxon>
        <taxon>Yimella</taxon>
    </lineage>
</organism>
<protein>
    <submittedName>
        <fullName evidence="2">Uncharacterized protein</fullName>
    </submittedName>
</protein>
<sequence>MKKISTATMEFVEDLPFAHGIVLAELLDGHLDAALESLNQNGEHLTDLELNDVFARAARFDFATGTAVMKVLSGDVGGAAKAIEFRASQGGAQAAPKAAKPAPKKKAVPKPVAEQQPEPKPEPAPEPVEPKVPEDAPAPEPDLPWDHSGSDYDPFSNATSGYVPEFGDNF</sequence>
<feature type="region of interest" description="Disordered" evidence="1">
    <location>
        <begin position="88"/>
        <end position="170"/>
    </location>
</feature>